<accession>A0A0F9XT91</accession>
<gene>
    <name evidence="1" type="ORF">LCGC14_0101910</name>
</gene>
<reference evidence="1" key="1">
    <citation type="journal article" date="2015" name="Nature">
        <title>Complex archaea that bridge the gap between prokaryotes and eukaryotes.</title>
        <authorList>
            <person name="Spang A."/>
            <person name="Saw J.H."/>
            <person name="Jorgensen S.L."/>
            <person name="Zaremba-Niedzwiedzka K."/>
            <person name="Martijn J."/>
            <person name="Lind A.E."/>
            <person name="van Eijk R."/>
            <person name="Schleper C."/>
            <person name="Guy L."/>
            <person name="Ettema T.J."/>
        </authorList>
    </citation>
    <scope>NUCLEOTIDE SEQUENCE</scope>
</reference>
<dbReference type="NCBIfam" id="TIGR04474">
    <property type="entry name" value="tcm_partner"/>
    <property type="match status" value="1"/>
</dbReference>
<dbReference type="AlphaFoldDB" id="A0A0F9XT91"/>
<evidence type="ECO:0000313" key="1">
    <source>
        <dbReference type="EMBL" id="KKO02742.1"/>
    </source>
</evidence>
<sequence>MKKCKFYKNGNCVNNNDGICQKYKSKNDGLALRCSGYWSKDKIEHLKYFIDIFSGAMKKKWPKLYYIDLFSGPGKCIIREGLKEIDGTCLEAINLKNKFTKYFLIDKNPVCINSLKQRAKEKNSVEYYNEDCNLAIGNIIKKSISDNSLSLAVIDPDSLQFHFSSYKQLAKRKIDLIVNYPIASVERAVSAALIRKLNSKKLDKFHPGWKDIANKKTWGNSKEINIRNLCKNYIDMIKGLGYFSSPSLVIFKNIKNTSLYYLILFSKHERGIEFWEKKTKVFRARNPQKALFDI</sequence>
<organism evidence="1">
    <name type="scientific">marine sediment metagenome</name>
    <dbReference type="NCBI Taxonomy" id="412755"/>
    <lineage>
        <taxon>unclassified sequences</taxon>
        <taxon>metagenomes</taxon>
        <taxon>ecological metagenomes</taxon>
    </lineage>
</organism>
<dbReference type="InterPro" id="IPR031009">
    <property type="entry name" value="Tcm_partner"/>
</dbReference>
<comment type="caution">
    <text evidence="1">The sequence shown here is derived from an EMBL/GenBank/DDBJ whole genome shotgun (WGS) entry which is preliminary data.</text>
</comment>
<proteinExistence type="predicted"/>
<name>A0A0F9XT91_9ZZZZ</name>
<evidence type="ECO:0008006" key="2">
    <source>
        <dbReference type="Google" id="ProtNLM"/>
    </source>
</evidence>
<dbReference type="EMBL" id="LAZR01000029">
    <property type="protein sequence ID" value="KKO02742.1"/>
    <property type="molecule type" value="Genomic_DNA"/>
</dbReference>
<protein>
    <recommendedName>
        <fullName evidence="2">Three-Cys-motif partner protein TcmP</fullName>
    </recommendedName>
</protein>